<organism evidence="1">
    <name type="scientific">marine sediment metagenome</name>
    <dbReference type="NCBI Taxonomy" id="412755"/>
    <lineage>
        <taxon>unclassified sequences</taxon>
        <taxon>metagenomes</taxon>
        <taxon>ecological metagenomes</taxon>
    </lineage>
</organism>
<accession>A0A0F9MWW4</accession>
<gene>
    <name evidence="1" type="ORF">LCGC14_1102720</name>
</gene>
<proteinExistence type="predicted"/>
<sequence length="98" mass="11068">MQFSIKETRTKDSLCARCYNGLVMEFSDGREARYCVYSSRPLLLDYDVARCSKFDENTGDGQLSTDKDEMEKIAWILKRGRRGSTTGFAPPAPKKGSD</sequence>
<evidence type="ECO:0000313" key="1">
    <source>
        <dbReference type="EMBL" id="KKN03927.1"/>
    </source>
</evidence>
<comment type="caution">
    <text evidence="1">The sequence shown here is derived from an EMBL/GenBank/DDBJ whole genome shotgun (WGS) entry which is preliminary data.</text>
</comment>
<dbReference type="EMBL" id="LAZR01004979">
    <property type="protein sequence ID" value="KKN03927.1"/>
    <property type="molecule type" value="Genomic_DNA"/>
</dbReference>
<protein>
    <submittedName>
        <fullName evidence="1">Uncharacterized protein</fullName>
    </submittedName>
</protein>
<reference evidence="1" key="1">
    <citation type="journal article" date="2015" name="Nature">
        <title>Complex archaea that bridge the gap between prokaryotes and eukaryotes.</title>
        <authorList>
            <person name="Spang A."/>
            <person name="Saw J.H."/>
            <person name="Jorgensen S.L."/>
            <person name="Zaremba-Niedzwiedzka K."/>
            <person name="Martijn J."/>
            <person name="Lind A.E."/>
            <person name="van Eijk R."/>
            <person name="Schleper C."/>
            <person name="Guy L."/>
            <person name="Ettema T.J."/>
        </authorList>
    </citation>
    <scope>NUCLEOTIDE SEQUENCE</scope>
</reference>
<dbReference type="AlphaFoldDB" id="A0A0F9MWW4"/>
<name>A0A0F9MWW4_9ZZZZ</name>